<keyword evidence="3 7" id="KW-0812">Transmembrane</keyword>
<dbReference type="SMART" id="SM00849">
    <property type="entry name" value="Lactamase_B"/>
    <property type="match status" value="1"/>
</dbReference>
<dbReference type="RefSeq" id="WP_134555954.1">
    <property type="nucleotide sequence ID" value="NZ_SOHK01000015.1"/>
</dbReference>
<keyword evidence="2" id="KW-1003">Cell membrane</keyword>
<feature type="transmembrane region" description="Helical" evidence="7">
    <location>
        <begin position="353"/>
        <end position="370"/>
    </location>
</feature>
<feature type="transmembrane region" description="Helical" evidence="7">
    <location>
        <begin position="76"/>
        <end position="108"/>
    </location>
</feature>
<organism evidence="9 10">
    <name type="scientific">Cryobacterium ruanii</name>
    <dbReference type="NCBI Taxonomy" id="1259197"/>
    <lineage>
        <taxon>Bacteria</taxon>
        <taxon>Bacillati</taxon>
        <taxon>Actinomycetota</taxon>
        <taxon>Actinomycetes</taxon>
        <taxon>Micrococcales</taxon>
        <taxon>Microbacteriaceae</taxon>
        <taxon>Cryobacterium</taxon>
    </lineage>
</organism>
<dbReference type="CDD" id="cd07731">
    <property type="entry name" value="ComA-like_MBL-fold"/>
    <property type="match status" value="1"/>
</dbReference>
<dbReference type="OrthoDB" id="7177610at2"/>
<evidence type="ECO:0000256" key="7">
    <source>
        <dbReference type="SAM" id="Phobius"/>
    </source>
</evidence>
<evidence type="ECO:0000256" key="3">
    <source>
        <dbReference type="ARBA" id="ARBA00022692"/>
    </source>
</evidence>
<dbReference type="AlphaFoldDB" id="A0A4V3IT86"/>
<evidence type="ECO:0000256" key="5">
    <source>
        <dbReference type="ARBA" id="ARBA00023136"/>
    </source>
</evidence>
<feature type="transmembrane region" description="Helical" evidence="7">
    <location>
        <begin position="308"/>
        <end position="324"/>
    </location>
</feature>
<feature type="region of interest" description="Disordered" evidence="6">
    <location>
        <begin position="806"/>
        <end position="831"/>
    </location>
</feature>
<dbReference type="PANTHER" id="PTHR30619">
    <property type="entry name" value="DNA INTERNALIZATION/COMPETENCE PROTEIN COMEC/REC2"/>
    <property type="match status" value="1"/>
</dbReference>
<dbReference type="InterPro" id="IPR001279">
    <property type="entry name" value="Metallo-B-lactamas"/>
</dbReference>
<dbReference type="Pfam" id="PF00753">
    <property type="entry name" value="Lactamase_B"/>
    <property type="match status" value="1"/>
</dbReference>
<evidence type="ECO:0000256" key="4">
    <source>
        <dbReference type="ARBA" id="ARBA00022989"/>
    </source>
</evidence>
<feature type="transmembrane region" description="Helical" evidence="7">
    <location>
        <begin position="280"/>
        <end position="301"/>
    </location>
</feature>
<dbReference type="PANTHER" id="PTHR30619:SF1">
    <property type="entry name" value="RECOMBINATION PROTEIN 2"/>
    <property type="match status" value="1"/>
</dbReference>
<evidence type="ECO:0000256" key="1">
    <source>
        <dbReference type="ARBA" id="ARBA00004651"/>
    </source>
</evidence>
<evidence type="ECO:0000313" key="10">
    <source>
        <dbReference type="Proteomes" id="UP000298154"/>
    </source>
</evidence>
<feature type="transmembrane region" description="Helical" evidence="7">
    <location>
        <begin position="376"/>
        <end position="397"/>
    </location>
</feature>
<keyword evidence="5 7" id="KW-0472">Membrane</keyword>
<keyword evidence="4 7" id="KW-1133">Transmembrane helix</keyword>
<comment type="subcellular location">
    <subcellularLocation>
        <location evidence="1">Cell membrane</location>
        <topology evidence="1">Multi-pass membrane protein</topology>
    </subcellularLocation>
</comment>
<evidence type="ECO:0000313" key="9">
    <source>
        <dbReference type="EMBL" id="TFD65200.1"/>
    </source>
</evidence>
<dbReference type="InterPro" id="IPR004477">
    <property type="entry name" value="ComEC_N"/>
</dbReference>
<sequence length="831" mass="85101">MSLDLRLALPALAVWLTAGLLIAAPTSAGVVAVTLWLLAGGCIVVLVVSRMSWRGARESPAARGTMRSTSLGSARGLVNVLGFWPALGGSLVLCCAGAALAATAVAVWTPVRLPAEVRAAAGSHATITATVTVWTVPVAAKAFIGSGTSGRVRYRATLTQLDSRGETAPVASTVVVFAEAATGGSEPEIGSSIQMRGTMRLTAPGDAAVALLFATDTAHSVAPPPWWLQWANELRARFKTAATDLVGDGGDLLPGLAIGDTSAVSPALDAAMKTSSLSHLTAVSGANCAIVIASIMLLGGYLRLRRSWRIGLSILALLGFTLLVTPEPSVLRSAVMATLTLVSIGAGRPGRGVPTLLFVVIGLLVIDPWLARNYGFALSVLATAGLLVLAGPLARVLAQWMPMALAAIIAIPLAAQLACQPVLILLSPSLPLYGVPANILAGPAAPIATVVGLFACLALPLLPGVAAGLLALAWLPSAWIAAVAHGVSQLPGTRLPWPGGAPGMLLLSLVTLLTLVVVLRGPAARPARWPAAVLAVLLVGLGGYAGALIGTGIGRVVSFPPDWQIAACDIGQGDAVVVRDGDQYALVDVGPDPQLLAACLATLGISHIDLLVLTHYDLDHIGGVDAVLGKVDTALVGAPENAQDERLHERLLAGGATVRQASSGDVGTLGRLRWNILWPVRGATTMQVGNPGSITILFDGRGIRSIFLGDLGEESQSALLRSSPPGRVDVVKVAHHGSADQSPELYAELRARVGLISAGAANTYGHPTEKLLHTLVAVGTLAVRTDREGLAVVAPGADGTLVLWTEKVAERGPPPQPTQPPTQPPTPPTPP</sequence>
<protein>
    <submittedName>
        <fullName evidence="9">ComEC/Rec2 family competence protein</fullName>
    </submittedName>
</protein>
<feature type="transmembrane region" description="Helical" evidence="7">
    <location>
        <begin position="439"/>
        <end position="462"/>
    </location>
</feature>
<feature type="transmembrane region" description="Helical" evidence="7">
    <location>
        <begin position="469"/>
        <end position="487"/>
    </location>
</feature>
<dbReference type="Proteomes" id="UP000298154">
    <property type="component" value="Unassembled WGS sequence"/>
</dbReference>
<evidence type="ECO:0000256" key="2">
    <source>
        <dbReference type="ARBA" id="ARBA00022475"/>
    </source>
</evidence>
<dbReference type="InterPro" id="IPR035681">
    <property type="entry name" value="ComA-like_MBL"/>
</dbReference>
<feature type="compositionally biased region" description="Pro residues" evidence="6">
    <location>
        <begin position="812"/>
        <end position="831"/>
    </location>
</feature>
<keyword evidence="10" id="KW-1185">Reference proteome</keyword>
<comment type="caution">
    <text evidence="9">The sequence shown here is derived from an EMBL/GenBank/DDBJ whole genome shotgun (WGS) entry which is preliminary data.</text>
</comment>
<proteinExistence type="predicted"/>
<feature type="transmembrane region" description="Helical" evidence="7">
    <location>
        <begin position="33"/>
        <end position="53"/>
    </location>
</feature>
<dbReference type="EMBL" id="SOHK01000015">
    <property type="protein sequence ID" value="TFD65200.1"/>
    <property type="molecule type" value="Genomic_DNA"/>
</dbReference>
<feature type="transmembrane region" description="Helical" evidence="7">
    <location>
        <begin position="404"/>
        <end position="427"/>
    </location>
</feature>
<name>A0A4V3IT86_9MICO</name>
<gene>
    <name evidence="9" type="ORF">E3T47_10130</name>
</gene>
<dbReference type="NCBIfam" id="TIGR00360">
    <property type="entry name" value="ComEC_N-term"/>
    <property type="match status" value="1"/>
</dbReference>
<evidence type="ECO:0000259" key="8">
    <source>
        <dbReference type="SMART" id="SM00849"/>
    </source>
</evidence>
<feature type="transmembrane region" description="Helical" evidence="7">
    <location>
        <begin position="531"/>
        <end position="553"/>
    </location>
</feature>
<feature type="domain" description="Metallo-beta-lactamase" evidence="8">
    <location>
        <begin position="572"/>
        <end position="759"/>
    </location>
</feature>
<dbReference type="Gene3D" id="3.60.15.10">
    <property type="entry name" value="Ribonuclease Z/Hydroxyacylglutathione hydrolase-like"/>
    <property type="match status" value="1"/>
</dbReference>
<evidence type="ECO:0000256" key="6">
    <source>
        <dbReference type="SAM" id="MobiDB-lite"/>
    </source>
</evidence>
<dbReference type="InterPro" id="IPR036866">
    <property type="entry name" value="RibonucZ/Hydroxyglut_hydro"/>
</dbReference>
<dbReference type="SUPFAM" id="SSF56281">
    <property type="entry name" value="Metallo-hydrolase/oxidoreductase"/>
    <property type="match status" value="1"/>
</dbReference>
<accession>A0A4V3IT86</accession>
<dbReference type="InterPro" id="IPR052159">
    <property type="entry name" value="Competence_DNA_uptake"/>
</dbReference>
<feature type="transmembrane region" description="Helical" evidence="7">
    <location>
        <begin position="499"/>
        <end position="519"/>
    </location>
</feature>
<dbReference type="Pfam" id="PF03772">
    <property type="entry name" value="Competence"/>
    <property type="match status" value="1"/>
</dbReference>
<dbReference type="GO" id="GO:0005886">
    <property type="term" value="C:plasma membrane"/>
    <property type="evidence" value="ECO:0007669"/>
    <property type="project" value="UniProtKB-SubCell"/>
</dbReference>
<reference evidence="9 10" key="1">
    <citation type="submission" date="2019-03" db="EMBL/GenBank/DDBJ databases">
        <title>Genomics of glacier-inhabiting Cryobacterium strains.</title>
        <authorList>
            <person name="Liu Q."/>
            <person name="Xin Y.-H."/>
        </authorList>
    </citation>
    <scope>NUCLEOTIDE SEQUENCE [LARGE SCALE GENOMIC DNA]</scope>
    <source>
        <strain evidence="9 10">Sr36</strain>
    </source>
</reference>